<reference evidence="1" key="2">
    <citation type="submission" date="2021-08" db="EMBL/GenBank/DDBJ databases">
        <authorList>
            <person name="Gostincar C."/>
            <person name="Sun X."/>
            <person name="Song Z."/>
            <person name="Gunde-Cimerman N."/>
        </authorList>
    </citation>
    <scope>NUCLEOTIDE SEQUENCE</scope>
    <source>
        <strain evidence="1">EXF-9298</strain>
    </source>
</reference>
<accession>A0A9P8JNU6</accession>
<gene>
    <name evidence="1" type="ORF">KCU98_g12824</name>
</gene>
<protein>
    <submittedName>
        <fullName evidence="1">Uncharacterized protein</fullName>
    </submittedName>
</protein>
<name>A0A9P8JNU6_AURME</name>
<keyword evidence="2" id="KW-1185">Reference proteome</keyword>
<dbReference type="Proteomes" id="UP000729357">
    <property type="component" value="Unassembled WGS sequence"/>
</dbReference>
<proteinExistence type="predicted"/>
<sequence>MLNDLHRIKEIIAINNATKTQQSLRYVKDQAGEVAVRSKGLWTTAESAALSQSRELFAYHDLGVAIFELEAELDQIDQVPLDQRGDLARKYLARRDRGTLRRETDETRAKFLTRRLLKVMGCSKTYGYTKAEIKEKKQFMEAQMKTADNLKAFVDVFGKGCLLLMGKTIRPSVLDQMSHKIVKPLLEKLAAEEPELLRVTQSAGRLVNYVMDKRMTVDMPDIVIYAQEVPVEQRSALTLEKLLGPSKQDEALASLFADPGDEDDETNKYRGIASFLDQVSRCI</sequence>
<dbReference type="EMBL" id="JAHFXS010002265">
    <property type="protein sequence ID" value="KAG9973150.1"/>
    <property type="molecule type" value="Genomic_DNA"/>
</dbReference>
<reference evidence="1" key="1">
    <citation type="journal article" date="2021" name="J Fungi (Basel)">
        <title>Virulence traits and population genomics of the black yeast Aureobasidium melanogenum.</title>
        <authorList>
            <person name="Cernosa A."/>
            <person name="Sun X."/>
            <person name="Gostincar C."/>
            <person name="Fang C."/>
            <person name="Gunde-Cimerman N."/>
            <person name="Song Z."/>
        </authorList>
    </citation>
    <scope>NUCLEOTIDE SEQUENCE</scope>
    <source>
        <strain evidence="1">EXF-9298</strain>
    </source>
</reference>
<comment type="caution">
    <text evidence="1">The sequence shown here is derived from an EMBL/GenBank/DDBJ whole genome shotgun (WGS) entry which is preliminary data.</text>
</comment>
<organism evidence="1 2">
    <name type="scientific">Aureobasidium melanogenum</name>
    <name type="common">Aureobasidium pullulans var. melanogenum</name>
    <dbReference type="NCBI Taxonomy" id="46634"/>
    <lineage>
        <taxon>Eukaryota</taxon>
        <taxon>Fungi</taxon>
        <taxon>Dikarya</taxon>
        <taxon>Ascomycota</taxon>
        <taxon>Pezizomycotina</taxon>
        <taxon>Dothideomycetes</taxon>
        <taxon>Dothideomycetidae</taxon>
        <taxon>Dothideales</taxon>
        <taxon>Saccotheciaceae</taxon>
        <taxon>Aureobasidium</taxon>
    </lineage>
</organism>
<feature type="non-terminal residue" evidence="1">
    <location>
        <position position="283"/>
    </location>
</feature>
<dbReference type="AlphaFoldDB" id="A0A9P8JNU6"/>
<evidence type="ECO:0000313" key="1">
    <source>
        <dbReference type="EMBL" id="KAG9973150.1"/>
    </source>
</evidence>
<evidence type="ECO:0000313" key="2">
    <source>
        <dbReference type="Proteomes" id="UP000729357"/>
    </source>
</evidence>